<protein>
    <submittedName>
        <fullName evidence="3">PqiC family protein</fullName>
    </submittedName>
</protein>
<dbReference type="InterPro" id="IPR005586">
    <property type="entry name" value="ABC_trans_aux"/>
</dbReference>
<dbReference type="Pfam" id="PF03886">
    <property type="entry name" value="ABC_trans_aux"/>
    <property type="match status" value="1"/>
</dbReference>
<evidence type="ECO:0000313" key="3">
    <source>
        <dbReference type="EMBL" id="MEI7037314.1"/>
    </source>
</evidence>
<feature type="domain" description="ABC-type transport auxiliary lipoprotein component" evidence="2">
    <location>
        <begin position="27"/>
        <end position="184"/>
    </location>
</feature>
<sequence length="200" mass="20629">MIRTPHLLAGALALGLAACASAPVHYYTLIAPAPASPADGVAPAPFGFELMPVGIPAQADQPQLVIRQGGQGAAPLGAERWIAPLADEVRGALSADLAQALHARDVTGLPMDGRPRLRIKVDLRRFDSAPGDYALIDAAWSLRLLQGDATLACTSQIREPVGAGYDALVEGHQHALARLAQQIAQVAGPVAAGQAHACPP</sequence>
<dbReference type="EMBL" id="JBBBNY010000007">
    <property type="protein sequence ID" value="MEI7037314.1"/>
    <property type="molecule type" value="Genomic_DNA"/>
</dbReference>
<reference evidence="3 4" key="1">
    <citation type="journal article" date="2014" name="Int. J. Syst. Evol. Microbiol.">
        <title>Fulvimonas yonginensis sp. nov., isolated from greenhouse soil, and emended description of the genus Fulvimonas.</title>
        <authorList>
            <person name="Ahn J.H."/>
            <person name="Kim S.J."/>
            <person name="Weon H.Y."/>
            <person name="Hong S.B."/>
            <person name="Seok S.J."/>
            <person name="Kwon S.W."/>
        </authorList>
    </citation>
    <scope>NUCLEOTIDE SEQUENCE [LARGE SCALE GENOMIC DNA]</scope>
    <source>
        <strain evidence="3 4">KACC 16952</strain>
    </source>
</reference>
<gene>
    <name evidence="3" type="ORF">WAT24_11150</name>
</gene>
<dbReference type="Gene3D" id="3.40.50.10610">
    <property type="entry name" value="ABC-type transport auxiliary lipoprotein component"/>
    <property type="match status" value="1"/>
</dbReference>
<dbReference type="PROSITE" id="PS51257">
    <property type="entry name" value="PROKAR_LIPOPROTEIN"/>
    <property type="match status" value="1"/>
</dbReference>
<feature type="signal peptide" evidence="1">
    <location>
        <begin position="1"/>
        <end position="22"/>
    </location>
</feature>
<evidence type="ECO:0000259" key="2">
    <source>
        <dbReference type="Pfam" id="PF03886"/>
    </source>
</evidence>
<keyword evidence="1" id="KW-0732">Signal</keyword>
<organism evidence="3 4">
    <name type="scientific">Fulvimonas yonginensis</name>
    <dbReference type="NCBI Taxonomy" id="1495200"/>
    <lineage>
        <taxon>Bacteria</taxon>
        <taxon>Pseudomonadati</taxon>
        <taxon>Pseudomonadota</taxon>
        <taxon>Gammaproteobacteria</taxon>
        <taxon>Lysobacterales</taxon>
        <taxon>Rhodanobacteraceae</taxon>
        <taxon>Fulvimonas</taxon>
    </lineage>
</organism>
<feature type="chain" id="PRO_5047063552" evidence="1">
    <location>
        <begin position="23"/>
        <end position="200"/>
    </location>
</feature>
<proteinExistence type="predicted"/>
<dbReference type="SUPFAM" id="SSF159594">
    <property type="entry name" value="XCC0632-like"/>
    <property type="match status" value="1"/>
</dbReference>
<keyword evidence="4" id="KW-1185">Reference proteome</keyword>
<evidence type="ECO:0000256" key="1">
    <source>
        <dbReference type="SAM" id="SignalP"/>
    </source>
</evidence>
<accession>A0ABU8JDI5</accession>
<evidence type="ECO:0000313" key="4">
    <source>
        <dbReference type="Proteomes" id="UP001381174"/>
    </source>
</evidence>
<comment type="caution">
    <text evidence="3">The sequence shown here is derived from an EMBL/GenBank/DDBJ whole genome shotgun (WGS) entry which is preliminary data.</text>
</comment>
<dbReference type="RefSeq" id="WP_336807941.1">
    <property type="nucleotide sequence ID" value="NZ_JBBBNY010000007.1"/>
</dbReference>
<dbReference type="Proteomes" id="UP001381174">
    <property type="component" value="Unassembled WGS sequence"/>
</dbReference>
<name>A0ABU8JDI5_9GAMM</name>